<protein>
    <submittedName>
        <fullName evidence="5">Alpha/beta hydrolase</fullName>
    </submittedName>
</protein>
<dbReference type="Gene3D" id="3.40.50.1820">
    <property type="entry name" value="alpha/beta hydrolase"/>
    <property type="match status" value="1"/>
</dbReference>
<organism evidence="5 6">
    <name type="scientific">Subdoligranulum variabile</name>
    <dbReference type="NCBI Taxonomy" id="214851"/>
    <lineage>
        <taxon>Bacteria</taxon>
        <taxon>Bacillati</taxon>
        <taxon>Bacillota</taxon>
        <taxon>Clostridia</taxon>
        <taxon>Eubacteriales</taxon>
        <taxon>Oscillospiraceae</taxon>
        <taxon>Subdoligranulum</taxon>
    </lineage>
</organism>
<accession>A0A921IMJ9</accession>
<dbReference type="SUPFAM" id="SSF53474">
    <property type="entry name" value="alpha/beta-Hydrolases"/>
    <property type="match status" value="1"/>
</dbReference>
<dbReference type="GO" id="GO:0016787">
    <property type="term" value="F:hydrolase activity"/>
    <property type="evidence" value="ECO:0007669"/>
    <property type="project" value="UniProtKB-KW"/>
</dbReference>
<evidence type="ECO:0000259" key="4">
    <source>
        <dbReference type="Pfam" id="PF07859"/>
    </source>
</evidence>
<feature type="domain" description="Alpha/beta hydrolase fold-3" evidence="4">
    <location>
        <begin position="102"/>
        <end position="304"/>
    </location>
</feature>
<name>A0A921IMJ9_9FIRM</name>
<proteinExistence type="inferred from homology"/>
<evidence type="ECO:0000313" key="6">
    <source>
        <dbReference type="Proteomes" id="UP000782880"/>
    </source>
</evidence>
<dbReference type="InterPro" id="IPR033140">
    <property type="entry name" value="Lipase_GDXG_put_SER_AS"/>
</dbReference>
<feature type="active site" evidence="3">
    <location>
        <position position="176"/>
    </location>
</feature>
<dbReference type="InterPro" id="IPR050300">
    <property type="entry name" value="GDXG_lipolytic_enzyme"/>
</dbReference>
<dbReference type="InterPro" id="IPR029058">
    <property type="entry name" value="AB_hydrolase_fold"/>
</dbReference>
<reference evidence="5" key="2">
    <citation type="submission" date="2021-09" db="EMBL/GenBank/DDBJ databases">
        <authorList>
            <person name="Gilroy R."/>
        </authorList>
    </citation>
    <scope>NUCLEOTIDE SEQUENCE</scope>
    <source>
        <strain evidence="5">ChiBcec21-2208</strain>
    </source>
</reference>
<reference evidence="5" key="1">
    <citation type="journal article" date="2021" name="PeerJ">
        <title>Extensive microbial diversity within the chicken gut microbiome revealed by metagenomics and culture.</title>
        <authorList>
            <person name="Gilroy R."/>
            <person name="Ravi A."/>
            <person name="Getino M."/>
            <person name="Pursley I."/>
            <person name="Horton D.L."/>
            <person name="Alikhan N.F."/>
            <person name="Baker D."/>
            <person name="Gharbi K."/>
            <person name="Hall N."/>
            <person name="Watson M."/>
            <person name="Adriaenssens E.M."/>
            <person name="Foster-Nyarko E."/>
            <person name="Jarju S."/>
            <person name="Secka A."/>
            <person name="Antonio M."/>
            <person name="Oren A."/>
            <person name="Chaudhuri R.R."/>
            <person name="La Ragione R."/>
            <person name="Hildebrand F."/>
            <person name="Pallen M.J."/>
        </authorList>
    </citation>
    <scope>NUCLEOTIDE SEQUENCE</scope>
    <source>
        <strain evidence="5">ChiBcec21-2208</strain>
    </source>
</reference>
<sequence>MSPRNRKDLTQRLETVIKTLIPQRGQSADELGPMMRAIKAVHSVTDNTSTTPEDLERQRAAQELFGRLVAPSQGIRSDGLTVGEIPAEWVSLEHGHDRRHAVLYCHGGGYTCGQLGYARILASKLALCTGFDVLSFEYRLAPEHPYPAAVQDALAMWDYMMYMGYGARDVIVAGDSAGGNLALELCLKLKAQGRAQPRGLLLFSPWTDMTASGKSYRICRDLDPMLTIEYVEAVRAAYTGPDADWSNPCYSPLFADLRGMPPALVQVGTNEILRSDSESLVEALQKAGGYAKLEVYEECWHVFQQMPIHRAEVAMESAGRFVQRLM</sequence>
<dbReference type="PANTHER" id="PTHR48081">
    <property type="entry name" value="AB HYDROLASE SUPERFAMILY PROTEIN C4A8.06C"/>
    <property type="match status" value="1"/>
</dbReference>
<keyword evidence="2 5" id="KW-0378">Hydrolase</keyword>
<dbReference type="InterPro" id="IPR013094">
    <property type="entry name" value="AB_hydrolase_3"/>
</dbReference>
<evidence type="ECO:0000256" key="1">
    <source>
        <dbReference type="ARBA" id="ARBA00010515"/>
    </source>
</evidence>
<evidence type="ECO:0000256" key="2">
    <source>
        <dbReference type="ARBA" id="ARBA00022801"/>
    </source>
</evidence>
<evidence type="ECO:0000256" key="3">
    <source>
        <dbReference type="PROSITE-ProRule" id="PRU10038"/>
    </source>
</evidence>
<evidence type="ECO:0000313" key="5">
    <source>
        <dbReference type="EMBL" id="HJG28508.1"/>
    </source>
</evidence>
<gene>
    <name evidence="5" type="ORF">K8V20_07675</name>
</gene>
<dbReference type="Proteomes" id="UP000782880">
    <property type="component" value="Unassembled WGS sequence"/>
</dbReference>
<dbReference type="AlphaFoldDB" id="A0A921IMJ9"/>
<comment type="caution">
    <text evidence="5">The sequence shown here is derived from an EMBL/GenBank/DDBJ whole genome shotgun (WGS) entry which is preliminary data.</text>
</comment>
<dbReference type="Pfam" id="PF07859">
    <property type="entry name" value="Abhydrolase_3"/>
    <property type="match status" value="1"/>
</dbReference>
<dbReference type="PROSITE" id="PS01174">
    <property type="entry name" value="LIPASE_GDXG_SER"/>
    <property type="match status" value="1"/>
</dbReference>
<dbReference type="EMBL" id="DYVE01000200">
    <property type="protein sequence ID" value="HJG28508.1"/>
    <property type="molecule type" value="Genomic_DNA"/>
</dbReference>
<comment type="similarity">
    <text evidence="1">Belongs to the 'GDXG' lipolytic enzyme family.</text>
</comment>
<dbReference type="PANTHER" id="PTHR48081:SF8">
    <property type="entry name" value="ALPHA_BETA HYDROLASE FOLD-3 DOMAIN-CONTAINING PROTEIN-RELATED"/>
    <property type="match status" value="1"/>
</dbReference>